<dbReference type="Pfam" id="PF00871">
    <property type="entry name" value="Acetate_kinase"/>
    <property type="match status" value="1"/>
</dbReference>
<evidence type="ECO:0000256" key="1">
    <source>
        <dbReference type="ARBA" id="ARBA00022490"/>
    </source>
</evidence>
<protein>
    <recommendedName>
        <fullName evidence="6">Probable butyrate kinase</fullName>
        <shortName evidence="6">BK</shortName>
        <ecNumber evidence="6">2.7.2.7</ecNumber>
    </recommendedName>
    <alternativeName>
        <fullName evidence="6">Branched-chain carboxylic acid kinase</fullName>
    </alternativeName>
</protein>
<organism evidence="8 9">
    <name type="scientific">Deinococcus maricopensis (strain DSM 21211 / LMG 22137 / NRRL B-23946 / LB-34)</name>
    <dbReference type="NCBI Taxonomy" id="709986"/>
    <lineage>
        <taxon>Bacteria</taxon>
        <taxon>Thermotogati</taxon>
        <taxon>Deinococcota</taxon>
        <taxon>Deinococci</taxon>
        <taxon>Deinococcales</taxon>
        <taxon>Deinococcaceae</taxon>
        <taxon>Deinococcus</taxon>
    </lineage>
</organism>
<dbReference type="eggNOG" id="COG3426">
    <property type="taxonomic scope" value="Bacteria"/>
</dbReference>
<dbReference type="OrthoDB" id="9771859at2"/>
<keyword evidence="5 6" id="KW-0067">ATP-binding</keyword>
<evidence type="ECO:0000256" key="7">
    <source>
        <dbReference type="RuleBase" id="RU003835"/>
    </source>
</evidence>
<keyword evidence="1 6" id="KW-0963">Cytoplasm</keyword>
<evidence type="ECO:0000256" key="2">
    <source>
        <dbReference type="ARBA" id="ARBA00022679"/>
    </source>
</evidence>
<comment type="similarity">
    <text evidence="6 7">Belongs to the acetokinase family.</text>
</comment>
<accession>E8U795</accession>
<evidence type="ECO:0000256" key="5">
    <source>
        <dbReference type="ARBA" id="ARBA00022840"/>
    </source>
</evidence>
<dbReference type="HAMAP" id="MF_00542">
    <property type="entry name" value="Butyrate_kinase"/>
    <property type="match status" value="1"/>
</dbReference>
<dbReference type="EC" id="2.7.2.7" evidence="6"/>
<dbReference type="PANTHER" id="PTHR21060:SF20">
    <property type="entry name" value="BUTYRATE KINASE 1-RELATED"/>
    <property type="match status" value="1"/>
</dbReference>
<dbReference type="CDD" id="cd24011">
    <property type="entry name" value="ASKHA_NBD_BK"/>
    <property type="match status" value="1"/>
</dbReference>
<reference evidence="8 9" key="1">
    <citation type="journal article" date="2011" name="Stand. Genomic Sci.">
        <title>Complete genome sequence of Deinococcus maricopensis type strain (LB-34).</title>
        <authorList>
            <person name="Pukall R."/>
            <person name="Zeytun A."/>
            <person name="Lucas S."/>
            <person name="Lapidus A."/>
            <person name="Hammon N."/>
            <person name="Deshpande S."/>
            <person name="Nolan M."/>
            <person name="Cheng J.F."/>
            <person name="Pitluck S."/>
            <person name="Liolios K."/>
            <person name="Pagani I."/>
            <person name="Mikhailova N."/>
            <person name="Ivanova N."/>
            <person name="Mavromatis K."/>
            <person name="Pati A."/>
            <person name="Tapia R."/>
            <person name="Han C."/>
            <person name="Goodwin L."/>
            <person name="Chen A."/>
            <person name="Palaniappan K."/>
            <person name="Land M."/>
            <person name="Hauser L."/>
            <person name="Chang Y.J."/>
            <person name="Jeffries C.D."/>
            <person name="Brambilla E.M."/>
            <person name="Rohde M."/>
            <person name="Goker M."/>
            <person name="Detter J.C."/>
            <person name="Woyke T."/>
            <person name="Bristow J."/>
            <person name="Eisen J.A."/>
            <person name="Markowitz V."/>
            <person name="Hugenholtz P."/>
            <person name="Kyrpides N.C."/>
            <person name="Klenk H.P."/>
        </authorList>
    </citation>
    <scope>NUCLEOTIDE SEQUENCE [LARGE SCALE GENOMIC DNA]</scope>
    <source>
        <strain evidence="9">DSM 21211 / LMG 22137 / NRRL B-23946 / LB-34</strain>
    </source>
</reference>
<dbReference type="PRINTS" id="PR00471">
    <property type="entry name" value="ACETATEKNASE"/>
</dbReference>
<dbReference type="InterPro" id="IPR000890">
    <property type="entry name" value="Aliphatic_acid_kin_short-chain"/>
</dbReference>
<comment type="catalytic activity">
    <reaction evidence="6">
        <text>butanoate + ATP = butanoyl phosphate + ADP</text>
        <dbReference type="Rhea" id="RHEA:13585"/>
        <dbReference type="ChEBI" id="CHEBI:17968"/>
        <dbReference type="ChEBI" id="CHEBI:30616"/>
        <dbReference type="ChEBI" id="CHEBI:58079"/>
        <dbReference type="ChEBI" id="CHEBI:456216"/>
        <dbReference type="EC" id="2.7.2.7"/>
    </reaction>
</comment>
<dbReference type="InterPro" id="IPR043129">
    <property type="entry name" value="ATPase_NBD"/>
</dbReference>
<dbReference type="SUPFAM" id="SSF53067">
    <property type="entry name" value="Actin-like ATPase domain"/>
    <property type="match status" value="2"/>
</dbReference>
<proteinExistence type="inferred from homology"/>
<gene>
    <name evidence="6" type="primary">buk</name>
    <name evidence="8" type="ordered locus">Deima_1283</name>
</gene>
<dbReference type="KEGG" id="dmr:Deima_1283"/>
<dbReference type="GO" id="GO:0005524">
    <property type="term" value="F:ATP binding"/>
    <property type="evidence" value="ECO:0007669"/>
    <property type="project" value="UniProtKB-KW"/>
</dbReference>
<dbReference type="PIRSF" id="PIRSF036458">
    <property type="entry name" value="Butyrate_kin"/>
    <property type="match status" value="1"/>
</dbReference>
<keyword evidence="3 6" id="KW-0547">Nucleotide-binding</keyword>
<evidence type="ECO:0000256" key="4">
    <source>
        <dbReference type="ARBA" id="ARBA00022777"/>
    </source>
</evidence>
<keyword evidence="9" id="KW-1185">Reference proteome</keyword>
<evidence type="ECO:0000256" key="3">
    <source>
        <dbReference type="ARBA" id="ARBA00022741"/>
    </source>
</evidence>
<evidence type="ECO:0000313" key="9">
    <source>
        <dbReference type="Proteomes" id="UP000008635"/>
    </source>
</evidence>
<keyword evidence="2 6" id="KW-0808">Transferase</keyword>
<dbReference type="GO" id="GO:0008776">
    <property type="term" value="F:acetate kinase activity"/>
    <property type="evidence" value="ECO:0007669"/>
    <property type="project" value="TreeGrafter"/>
</dbReference>
<keyword evidence="4 6" id="KW-0418">Kinase</keyword>
<dbReference type="NCBIfam" id="NF002834">
    <property type="entry name" value="PRK03011.1-5"/>
    <property type="match status" value="1"/>
</dbReference>
<dbReference type="PANTHER" id="PTHR21060">
    <property type="entry name" value="ACETATE KINASE"/>
    <property type="match status" value="1"/>
</dbReference>
<dbReference type="AlphaFoldDB" id="E8U795"/>
<dbReference type="GO" id="GO:0047761">
    <property type="term" value="F:butyrate kinase activity"/>
    <property type="evidence" value="ECO:0007669"/>
    <property type="project" value="UniProtKB-UniRule"/>
</dbReference>
<dbReference type="STRING" id="709986.Deima_1283"/>
<dbReference type="GO" id="GO:0005737">
    <property type="term" value="C:cytoplasm"/>
    <property type="evidence" value="ECO:0007669"/>
    <property type="project" value="UniProtKB-SubCell"/>
</dbReference>
<comment type="subcellular location">
    <subcellularLocation>
        <location evidence="6">Cytoplasm</location>
    </subcellularLocation>
</comment>
<name>E8U795_DEIML</name>
<evidence type="ECO:0000256" key="6">
    <source>
        <dbReference type="HAMAP-Rule" id="MF_00542"/>
    </source>
</evidence>
<evidence type="ECO:0000313" key="8">
    <source>
        <dbReference type="EMBL" id="ADV66934.1"/>
    </source>
</evidence>
<dbReference type="Gene3D" id="3.30.420.40">
    <property type="match status" value="2"/>
</dbReference>
<dbReference type="Proteomes" id="UP000008635">
    <property type="component" value="Chromosome"/>
</dbReference>
<sequence length="353" mass="37416">MIAFVINPGSTSTKLALAHIESGGDPTLPGKLLVTLTRAEVSHPDDRPPHDLARLVQDVQDATREWPTPDAVVARGGLIGPLSAGTYRVTPDLATYALSSPYGEDAANVGPALALALADARGVPAFIVDPPISDELLPEARLTGLPGIERAARFDALNARAVARRAAYEAGRRLHDARVVVAHLGARASITAFDRGRALDTSGSEGPFTPHRAGHIPAGGLLDLAYSGLDRAALDRRLYHEGGFFALTGTADLRELERRERQEHTVKLVADAFAHQVAKAIGALSAALPGRPDAIALTGGIARWESLMDRIERRVSWIAPVSIVPGELELEALAEGAGRVLLGVEAPRDWTHP</sequence>
<dbReference type="GO" id="GO:0006083">
    <property type="term" value="P:acetate metabolic process"/>
    <property type="evidence" value="ECO:0007669"/>
    <property type="project" value="TreeGrafter"/>
</dbReference>
<dbReference type="HOGENOM" id="CLU_048716_0_0_0"/>
<dbReference type="InterPro" id="IPR011245">
    <property type="entry name" value="Butyrate_kin"/>
</dbReference>
<reference evidence="9" key="2">
    <citation type="submission" date="2011-01" db="EMBL/GenBank/DDBJ databases">
        <title>The complete genome of Deinococcus maricopensis DSM 21211.</title>
        <authorList>
            <consortium name="US DOE Joint Genome Institute (JGI-PGF)"/>
            <person name="Lucas S."/>
            <person name="Copeland A."/>
            <person name="Lapidus A."/>
            <person name="Goodwin L."/>
            <person name="Pitluck S."/>
            <person name="Kyrpides N."/>
            <person name="Mavromatis K."/>
            <person name="Pagani I."/>
            <person name="Ivanova N."/>
            <person name="Ovchinnikova G."/>
            <person name="Zeytun A."/>
            <person name="Detter J.C."/>
            <person name="Han C."/>
            <person name="Land M."/>
            <person name="Hauser L."/>
            <person name="Markowitz V."/>
            <person name="Cheng J.-F."/>
            <person name="Hugenholtz P."/>
            <person name="Woyke T."/>
            <person name="Wu D."/>
            <person name="Pukall R."/>
            <person name="Gehrich-Schroeter G."/>
            <person name="Brambilla E."/>
            <person name="Klenk H.-P."/>
            <person name="Eisen J.A."/>
        </authorList>
    </citation>
    <scope>NUCLEOTIDE SEQUENCE [LARGE SCALE GENOMIC DNA]</scope>
    <source>
        <strain evidence="9">DSM 21211 / LMG 22137 / NRRL B-23946 / LB-34</strain>
    </source>
</reference>
<dbReference type="RefSeq" id="WP_013556439.1">
    <property type="nucleotide sequence ID" value="NC_014958.1"/>
</dbReference>
<dbReference type="EMBL" id="CP002454">
    <property type="protein sequence ID" value="ADV66934.1"/>
    <property type="molecule type" value="Genomic_DNA"/>
</dbReference>